<feature type="compositionally biased region" description="Basic and acidic residues" evidence="1">
    <location>
        <begin position="43"/>
        <end position="66"/>
    </location>
</feature>
<sequence length="279" mass="32230">MRRSGQYGDPGGKAYVPAQMQHMSGQRVEQKSNNYQGRQESMTSDKEHPYGAPRGDGHWRWERDGSSHMFNEGQGGDRPRSYYQGQRSDPRMVLERQGNNDPRSHPGDPRMGSDRQGNNDARSHPGEEDMEIGYEDKPMLQTFEGLEQRFLDDIMKLAKEQTDAEDAENARHRESINSINCQYQEQLDALRARHAARRDEILKRETEARQQQYQTVVLDNYPNSGMVHSDPHGYPAAEPHQYDPYVERARFPVGYRDHGLDQRGQYHGPRVPEAGSRYR</sequence>
<evidence type="ECO:0000313" key="2">
    <source>
        <dbReference type="EMBL" id="WOG94580.1"/>
    </source>
</evidence>
<name>A0AAF0WR79_DAUCS</name>
<feature type="region of interest" description="Disordered" evidence="1">
    <location>
        <begin position="1"/>
        <end position="130"/>
    </location>
</feature>
<reference evidence="2" key="1">
    <citation type="journal article" date="2016" name="Nat. Genet.">
        <title>A high-quality carrot genome assembly provides new insights into carotenoid accumulation and asterid genome evolution.</title>
        <authorList>
            <person name="Iorizzo M."/>
            <person name="Ellison S."/>
            <person name="Senalik D."/>
            <person name="Zeng P."/>
            <person name="Satapoomin P."/>
            <person name="Huang J."/>
            <person name="Bowman M."/>
            <person name="Iovene M."/>
            <person name="Sanseverino W."/>
            <person name="Cavagnaro P."/>
            <person name="Yildiz M."/>
            <person name="Macko-Podgorni A."/>
            <person name="Moranska E."/>
            <person name="Grzebelus E."/>
            <person name="Grzebelus D."/>
            <person name="Ashrafi H."/>
            <person name="Zheng Z."/>
            <person name="Cheng S."/>
            <person name="Spooner D."/>
            <person name="Van Deynze A."/>
            <person name="Simon P."/>
        </authorList>
    </citation>
    <scope>NUCLEOTIDE SEQUENCE</scope>
    <source>
        <tissue evidence="2">Leaf</tissue>
    </source>
</reference>
<proteinExistence type="predicted"/>
<keyword evidence="3" id="KW-1185">Reference proteome</keyword>
<organism evidence="2 3">
    <name type="scientific">Daucus carota subsp. sativus</name>
    <name type="common">Carrot</name>
    <dbReference type="NCBI Taxonomy" id="79200"/>
    <lineage>
        <taxon>Eukaryota</taxon>
        <taxon>Viridiplantae</taxon>
        <taxon>Streptophyta</taxon>
        <taxon>Embryophyta</taxon>
        <taxon>Tracheophyta</taxon>
        <taxon>Spermatophyta</taxon>
        <taxon>Magnoliopsida</taxon>
        <taxon>eudicotyledons</taxon>
        <taxon>Gunneridae</taxon>
        <taxon>Pentapetalae</taxon>
        <taxon>asterids</taxon>
        <taxon>campanulids</taxon>
        <taxon>Apiales</taxon>
        <taxon>Apiaceae</taxon>
        <taxon>Apioideae</taxon>
        <taxon>Scandiceae</taxon>
        <taxon>Daucinae</taxon>
        <taxon>Daucus</taxon>
        <taxon>Daucus sect. Daucus</taxon>
    </lineage>
</organism>
<dbReference type="Proteomes" id="UP000077755">
    <property type="component" value="Chromosome 3"/>
</dbReference>
<feature type="region of interest" description="Disordered" evidence="1">
    <location>
        <begin position="256"/>
        <end position="279"/>
    </location>
</feature>
<feature type="compositionally biased region" description="Polar residues" evidence="1">
    <location>
        <begin position="31"/>
        <end position="42"/>
    </location>
</feature>
<reference evidence="2" key="2">
    <citation type="submission" date="2022-03" db="EMBL/GenBank/DDBJ databases">
        <title>Draft title - Genomic analysis of global carrot germplasm unveils the trajectory of domestication and the origin of high carotenoid orange carrot.</title>
        <authorList>
            <person name="Iorizzo M."/>
            <person name="Ellison S."/>
            <person name="Senalik D."/>
            <person name="Macko-Podgorni A."/>
            <person name="Grzebelus D."/>
            <person name="Bostan H."/>
            <person name="Rolling W."/>
            <person name="Curaba J."/>
            <person name="Simon P."/>
        </authorList>
    </citation>
    <scope>NUCLEOTIDE SEQUENCE</scope>
    <source>
        <tissue evidence="2">Leaf</tissue>
    </source>
</reference>
<dbReference type="PANTHER" id="PTHR34210:SF1">
    <property type="entry name" value="OS03G0274700 PROTEIN"/>
    <property type="match status" value="1"/>
</dbReference>
<dbReference type="PANTHER" id="PTHR34210">
    <property type="entry name" value="OS01G0252900 PROTEIN"/>
    <property type="match status" value="1"/>
</dbReference>
<protein>
    <submittedName>
        <fullName evidence="2">Uncharacterized protein</fullName>
    </submittedName>
</protein>
<dbReference type="AlphaFoldDB" id="A0AAF0WR79"/>
<gene>
    <name evidence="2" type="ORF">DCAR_0313876</name>
</gene>
<evidence type="ECO:0000313" key="3">
    <source>
        <dbReference type="Proteomes" id="UP000077755"/>
    </source>
</evidence>
<dbReference type="KEGG" id="dcr:108211259"/>
<accession>A0AAF0WR79</accession>
<feature type="compositionally biased region" description="Basic and acidic residues" evidence="1">
    <location>
        <begin position="102"/>
        <end position="113"/>
    </location>
</feature>
<evidence type="ECO:0000256" key="1">
    <source>
        <dbReference type="SAM" id="MobiDB-lite"/>
    </source>
</evidence>
<dbReference type="EMBL" id="CP093345">
    <property type="protein sequence ID" value="WOG94580.1"/>
    <property type="molecule type" value="Genomic_DNA"/>
</dbReference>